<organism evidence="6">
    <name type="scientific">bioreactor metagenome</name>
    <dbReference type="NCBI Taxonomy" id="1076179"/>
    <lineage>
        <taxon>unclassified sequences</taxon>
        <taxon>metagenomes</taxon>
        <taxon>ecological metagenomes</taxon>
    </lineage>
</organism>
<accession>A0A644TPW8</accession>
<keyword evidence="4" id="KW-0694">RNA-binding</keyword>
<name>A0A644TPW8_9ZZZZ</name>
<keyword evidence="3 6" id="KW-0378">Hydrolase</keyword>
<keyword evidence="2" id="KW-0820">tRNA-binding</keyword>
<evidence type="ECO:0000256" key="1">
    <source>
        <dbReference type="ARBA" id="ARBA00013260"/>
    </source>
</evidence>
<gene>
    <name evidence="6" type="primary">pth_5</name>
    <name evidence="6" type="ORF">SDC9_14726</name>
</gene>
<dbReference type="PANTHER" id="PTHR17224:SF1">
    <property type="entry name" value="PEPTIDYL-TRNA HYDROLASE"/>
    <property type="match status" value="1"/>
</dbReference>
<dbReference type="AlphaFoldDB" id="A0A644TPW8"/>
<evidence type="ECO:0000256" key="2">
    <source>
        <dbReference type="ARBA" id="ARBA00022555"/>
    </source>
</evidence>
<comment type="similarity">
    <text evidence="5">Belongs to the PTH family.</text>
</comment>
<dbReference type="PROSITE" id="PS01195">
    <property type="entry name" value="PEPT_TRNA_HYDROL_1"/>
    <property type="match status" value="1"/>
</dbReference>
<evidence type="ECO:0000256" key="4">
    <source>
        <dbReference type="ARBA" id="ARBA00022884"/>
    </source>
</evidence>
<dbReference type="CDD" id="cd00462">
    <property type="entry name" value="PTH"/>
    <property type="match status" value="1"/>
</dbReference>
<evidence type="ECO:0000256" key="5">
    <source>
        <dbReference type="ARBA" id="ARBA00038063"/>
    </source>
</evidence>
<sequence length="186" mass="20629">MKIVVGLGNPGTEYSETRHNAGFMVIDELARRWKLGNWRSKHQALIAEYRGAEEQVLLVKPQTYMNLSGTAVGELARWYKVAVEDVIVAYDDMDLSPGKLRIRIKGGSGGHRGMESLLVHLGQDSFIRVRVGIGRPPEGWEVVSHVLARFTADEVPLVEQAVKKAAEAIESMIADGVNKAMNKYNK</sequence>
<dbReference type="GO" id="GO:0000049">
    <property type="term" value="F:tRNA binding"/>
    <property type="evidence" value="ECO:0007669"/>
    <property type="project" value="UniProtKB-KW"/>
</dbReference>
<evidence type="ECO:0000313" key="6">
    <source>
        <dbReference type="EMBL" id="MPL68993.1"/>
    </source>
</evidence>
<dbReference type="PANTHER" id="PTHR17224">
    <property type="entry name" value="PEPTIDYL-TRNA HYDROLASE"/>
    <property type="match status" value="1"/>
</dbReference>
<dbReference type="InterPro" id="IPR018171">
    <property type="entry name" value="Pept_tRNA_hydro_CS"/>
</dbReference>
<dbReference type="InterPro" id="IPR036416">
    <property type="entry name" value="Pept_tRNA_hydro_sf"/>
</dbReference>
<dbReference type="Pfam" id="PF01195">
    <property type="entry name" value="Pept_tRNA_hydro"/>
    <property type="match status" value="1"/>
</dbReference>
<dbReference type="HAMAP" id="MF_00083">
    <property type="entry name" value="Pept_tRNA_hydro_bact"/>
    <property type="match status" value="1"/>
</dbReference>
<dbReference type="EC" id="3.1.1.29" evidence="1"/>
<evidence type="ECO:0000256" key="3">
    <source>
        <dbReference type="ARBA" id="ARBA00022801"/>
    </source>
</evidence>
<reference evidence="6" key="1">
    <citation type="submission" date="2019-08" db="EMBL/GenBank/DDBJ databases">
        <authorList>
            <person name="Kucharzyk K."/>
            <person name="Murdoch R.W."/>
            <person name="Higgins S."/>
            <person name="Loffler F."/>
        </authorList>
    </citation>
    <scope>NUCLEOTIDE SEQUENCE</scope>
</reference>
<dbReference type="Gene3D" id="3.40.50.1470">
    <property type="entry name" value="Peptidyl-tRNA hydrolase"/>
    <property type="match status" value="1"/>
</dbReference>
<proteinExistence type="inferred from homology"/>
<dbReference type="SUPFAM" id="SSF53178">
    <property type="entry name" value="Peptidyl-tRNA hydrolase-like"/>
    <property type="match status" value="1"/>
</dbReference>
<dbReference type="InterPro" id="IPR001328">
    <property type="entry name" value="Pept_tRNA_hydro"/>
</dbReference>
<dbReference type="FunFam" id="3.40.50.1470:FF:000001">
    <property type="entry name" value="Peptidyl-tRNA hydrolase"/>
    <property type="match status" value="1"/>
</dbReference>
<comment type="caution">
    <text evidence="6">The sequence shown here is derived from an EMBL/GenBank/DDBJ whole genome shotgun (WGS) entry which is preliminary data.</text>
</comment>
<dbReference type="GO" id="GO:0004045">
    <property type="term" value="F:peptidyl-tRNA hydrolase activity"/>
    <property type="evidence" value="ECO:0007669"/>
    <property type="project" value="UniProtKB-EC"/>
</dbReference>
<dbReference type="NCBIfam" id="TIGR00447">
    <property type="entry name" value="pth"/>
    <property type="match status" value="1"/>
</dbReference>
<dbReference type="EMBL" id="VSSQ01000044">
    <property type="protein sequence ID" value="MPL68993.1"/>
    <property type="molecule type" value="Genomic_DNA"/>
</dbReference>
<protein>
    <recommendedName>
        <fullName evidence="1">peptidyl-tRNA hydrolase</fullName>
        <ecNumber evidence="1">3.1.1.29</ecNumber>
    </recommendedName>
</protein>